<dbReference type="Pfam" id="PF01047">
    <property type="entry name" value="MarR"/>
    <property type="match status" value="1"/>
</dbReference>
<name>A0ABQ3DLE0_9ACTN</name>
<dbReference type="SUPFAM" id="SSF46785">
    <property type="entry name" value="Winged helix' DNA-binding domain"/>
    <property type="match status" value="1"/>
</dbReference>
<dbReference type="InterPro" id="IPR036390">
    <property type="entry name" value="WH_DNA-bd_sf"/>
</dbReference>
<feature type="domain" description="HTH marR-type" evidence="4">
    <location>
        <begin position="11"/>
        <end position="145"/>
    </location>
</feature>
<dbReference type="RefSeq" id="WP_138893859.1">
    <property type="nucleotide sequence ID" value="NZ_BMVO01000008.1"/>
</dbReference>
<organism evidence="5 6">
    <name type="scientific">Streptomyces chryseus</name>
    <dbReference type="NCBI Taxonomy" id="68186"/>
    <lineage>
        <taxon>Bacteria</taxon>
        <taxon>Bacillati</taxon>
        <taxon>Actinomycetota</taxon>
        <taxon>Actinomycetes</taxon>
        <taxon>Kitasatosporales</taxon>
        <taxon>Streptomycetaceae</taxon>
        <taxon>Streptomyces</taxon>
    </lineage>
</organism>
<keyword evidence="1" id="KW-0805">Transcription regulation</keyword>
<dbReference type="EMBL" id="BMVO01000008">
    <property type="protein sequence ID" value="GHB06206.1"/>
    <property type="molecule type" value="Genomic_DNA"/>
</dbReference>
<evidence type="ECO:0000256" key="1">
    <source>
        <dbReference type="ARBA" id="ARBA00023015"/>
    </source>
</evidence>
<evidence type="ECO:0000256" key="3">
    <source>
        <dbReference type="ARBA" id="ARBA00023163"/>
    </source>
</evidence>
<dbReference type="InterPro" id="IPR036388">
    <property type="entry name" value="WH-like_DNA-bd_sf"/>
</dbReference>
<gene>
    <name evidence="5" type="ORF">GCM10010346_31800</name>
</gene>
<dbReference type="InterPro" id="IPR000835">
    <property type="entry name" value="HTH_MarR-typ"/>
</dbReference>
<dbReference type="PANTHER" id="PTHR33164:SF103">
    <property type="entry name" value="REGULATORY PROTEIN MARR"/>
    <property type="match status" value="1"/>
</dbReference>
<protein>
    <submittedName>
        <fullName evidence="5">MarR family transcriptional regulator</fullName>
    </submittedName>
</protein>
<evidence type="ECO:0000313" key="5">
    <source>
        <dbReference type="EMBL" id="GHB06206.1"/>
    </source>
</evidence>
<dbReference type="PROSITE" id="PS01117">
    <property type="entry name" value="HTH_MARR_1"/>
    <property type="match status" value="1"/>
</dbReference>
<dbReference type="SMART" id="SM00347">
    <property type="entry name" value="HTH_MARR"/>
    <property type="match status" value="1"/>
</dbReference>
<keyword evidence="2" id="KW-0238">DNA-binding</keyword>
<proteinExistence type="predicted"/>
<dbReference type="Proteomes" id="UP000599437">
    <property type="component" value="Unassembled WGS sequence"/>
</dbReference>
<dbReference type="InterPro" id="IPR039422">
    <property type="entry name" value="MarR/SlyA-like"/>
</dbReference>
<dbReference type="InterPro" id="IPR023187">
    <property type="entry name" value="Tscrpt_reg_MarR-type_CS"/>
</dbReference>
<dbReference type="PROSITE" id="PS50995">
    <property type="entry name" value="HTH_MARR_2"/>
    <property type="match status" value="1"/>
</dbReference>
<keyword evidence="3" id="KW-0804">Transcription</keyword>
<evidence type="ECO:0000313" key="6">
    <source>
        <dbReference type="Proteomes" id="UP000599437"/>
    </source>
</evidence>
<sequence length="161" mass="17166">MERAGPPDDSAGDLASQLTAAAEAVVATWTQATRTASPRLSALQLEALLIVRRWPGINLTGLAEEVGAAPPAVSRLCDRLEAAGLLRREPAPTSRREIGLVLTLQGNELIDALFARRHEMFAAVLSRMRPAERRQLLSGLLAFARAAARPGGVDADRELPG</sequence>
<dbReference type="PANTHER" id="PTHR33164">
    <property type="entry name" value="TRANSCRIPTIONAL REGULATOR, MARR FAMILY"/>
    <property type="match status" value="1"/>
</dbReference>
<evidence type="ECO:0000256" key="2">
    <source>
        <dbReference type="ARBA" id="ARBA00023125"/>
    </source>
</evidence>
<evidence type="ECO:0000259" key="4">
    <source>
        <dbReference type="PROSITE" id="PS50995"/>
    </source>
</evidence>
<comment type="caution">
    <text evidence="5">The sequence shown here is derived from an EMBL/GenBank/DDBJ whole genome shotgun (WGS) entry which is preliminary data.</text>
</comment>
<accession>A0ABQ3DLE0</accession>
<reference evidence="6" key="1">
    <citation type="journal article" date="2019" name="Int. J. Syst. Evol. Microbiol.">
        <title>The Global Catalogue of Microorganisms (GCM) 10K type strain sequencing project: providing services to taxonomists for standard genome sequencing and annotation.</title>
        <authorList>
            <consortium name="The Broad Institute Genomics Platform"/>
            <consortium name="The Broad Institute Genome Sequencing Center for Infectious Disease"/>
            <person name="Wu L."/>
            <person name="Ma J."/>
        </authorList>
    </citation>
    <scope>NUCLEOTIDE SEQUENCE [LARGE SCALE GENOMIC DNA]</scope>
    <source>
        <strain evidence="6">JCM 4737</strain>
    </source>
</reference>
<keyword evidence="6" id="KW-1185">Reference proteome</keyword>
<dbReference type="Gene3D" id="1.10.10.10">
    <property type="entry name" value="Winged helix-like DNA-binding domain superfamily/Winged helix DNA-binding domain"/>
    <property type="match status" value="1"/>
</dbReference>